<keyword evidence="2" id="KW-1185">Reference proteome</keyword>
<dbReference type="HOGENOM" id="CLU_2152076_0_0_1"/>
<dbReference type="EnsemblMetazoa" id="MESCA003624-RA">
    <property type="protein sequence ID" value="MESCA003624-PA"/>
    <property type="gene ID" value="MESCA003624"/>
</dbReference>
<sequence>RKSREDSCRYFLNATLGNRTRVGEVEQQLLPITIKKTAKQPVSIAVRSKKVLVQSQPANPFPKIHSAMLFVSNGNSFCPVESTYRNNDCKISLMRVLSVATQNMYTEETSYS</sequence>
<organism evidence="1 2">
    <name type="scientific">Megaselia scalaris</name>
    <name type="common">Humpbacked fly</name>
    <name type="synonym">Phora scalaris</name>
    <dbReference type="NCBI Taxonomy" id="36166"/>
    <lineage>
        <taxon>Eukaryota</taxon>
        <taxon>Metazoa</taxon>
        <taxon>Ecdysozoa</taxon>
        <taxon>Arthropoda</taxon>
        <taxon>Hexapoda</taxon>
        <taxon>Insecta</taxon>
        <taxon>Pterygota</taxon>
        <taxon>Neoptera</taxon>
        <taxon>Endopterygota</taxon>
        <taxon>Diptera</taxon>
        <taxon>Brachycera</taxon>
        <taxon>Muscomorpha</taxon>
        <taxon>Platypezoidea</taxon>
        <taxon>Phoridae</taxon>
        <taxon>Megaseliini</taxon>
        <taxon>Megaselia</taxon>
    </lineage>
</organism>
<dbReference type="AlphaFoldDB" id="T1GJH6"/>
<accession>T1GJH6</accession>
<dbReference type="EMBL" id="CAQQ02149707">
    <property type="status" value="NOT_ANNOTATED_CDS"/>
    <property type="molecule type" value="Genomic_DNA"/>
</dbReference>
<evidence type="ECO:0000313" key="2">
    <source>
        <dbReference type="Proteomes" id="UP000015102"/>
    </source>
</evidence>
<dbReference type="Proteomes" id="UP000015102">
    <property type="component" value="Unassembled WGS sequence"/>
</dbReference>
<dbReference type="EMBL" id="CAQQ02149708">
    <property type="status" value="NOT_ANNOTATED_CDS"/>
    <property type="molecule type" value="Genomic_DNA"/>
</dbReference>
<reference evidence="1" key="2">
    <citation type="submission" date="2015-06" db="UniProtKB">
        <authorList>
            <consortium name="EnsemblMetazoa"/>
        </authorList>
    </citation>
    <scope>IDENTIFICATION</scope>
</reference>
<name>T1GJH6_MEGSC</name>
<reference evidence="2" key="1">
    <citation type="submission" date="2013-02" db="EMBL/GenBank/DDBJ databases">
        <authorList>
            <person name="Hughes D."/>
        </authorList>
    </citation>
    <scope>NUCLEOTIDE SEQUENCE</scope>
    <source>
        <strain>Durham</strain>
        <strain evidence="2">NC isolate 2 -- Noor lab</strain>
    </source>
</reference>
<evidence type="ECO:0000313" key="1">
    <source>
        <dbReference type="EnsemblMetazoa" id="MESCA003624-PA"/>
    </source>
</evidence>
<proteinExistence type="predicted"/>
<protein>
    <submittedName>
        <fullName evidence="1">Uncharacterized protein</fullName>
    </submittedName>
</protein>